<feature type="transmembrane region" description="Helical" evidence="8">
    <location>
        <begin position="254"/>
        <end position="278"/>
    </location>
</feature>
<keyword evidence="10" id="KW-1185">Reference proteome</keyword>
<protein>
    <submittedName>
        <fullName evidence="9">Uncharacterized protein</fullName>
    </submittedName>
</protein>
<evidence type="ECO:0000256" key="7">
    <source>
        <dbReference type="PIRSR" id="PIRSR600715-1"/>
    </source>
</evidence>
<evidence type="ECO:0000256" key="3">
    <source>
        <dbReference type="ARBA" id="ARBA00022679"/>
    </source>
</evidence>
<evidence type="ECO:0000256" key="1">
    <source>
        <dbReference type="ARBA" id="ARBA00004651"/>
    </source>
</evidence>
<evidence type="ECO:0000313" key="9">
    <source>
        <dbReference type="EMBL" id="EHB93139.1"/>
    </source>
</evidence>
<keyword evidence="2" id="KW-1003">Cell membrane</keyword>
<feature type="transmembrane region" description="Helical" evidence="8">
    <location>
        <begin position="115"/>
        <end position="132"/>
    </location>
</feature>
<feature type="transmembrane region" description="Helical" evidence="8">
    <location>
        <begin position="229"/>
        <end position="248"/>
    </location>
</feature>
<dbReference type="GO" id="GO:0005886">
    <property type="term" value="C:plasma membrane"/>
    <property type="evidence" value="ECO:0007669"/>
    <property type="project" value="UniProtKB-SubCell"/>
</dbReference>
<reference evidence="9 10" key="1">
    <citation type="submission" date="2011-08" db="EMBL/GenBank/DDBJ databases">
        <title>The Genome Sequence of Alistipes indistinctus YIT 12060.</title>
        <authorList>
            <consortium name="The Broad Institute Genome Sequencing Platform"/>
            <person name="Earl A."/>
            <person name="Ward D."/>
            <person name="Feldgarden M."/>
            <person name="Gevers D."/>
            <person name="Morotomi M."/>
            <person name="Young S.K."/>
            <person name="Zeng Q."/>
            <person name="Gargeya S."/>
            <person name="Fitzgerald M."/>
            <person name="Haas B."/>
            <person name="Abouelleil A."/>
            <person name="Alvarado L."/>
            <person name="Arachchi H.M."/>
            <person name="Berlin A."/>
            <person name="Brown A."/>
            <person name="Chapman S.B."/>
            <person name="Chen Z."/>
            <person name="Dunbar C."/>
            <person name="Freedman E."/>
            <person name="Gearin G."/>
            <person name="Gellesch M."/>
            <person name="Goldberg J."/>
            <person name="Griggs A."/>
            <person name="Gujja S."/>
            <person name="Heiman D."/>
            <person name="Howarth C."/>
            <person name="Larson L."/>
            <person name="Lui A."/>
            <person name="MacDonald P.J.P."/>
            <person name="Montmayeur A."/>
            <person name="Murphy C."/>
            <person name="Neiman D."/>
            <person name="Pearson M."/>
            <person name="Priest M."/>
            <person name="Roberts A."/>
            <person name="Saif S."/>
            <person name="Shea T."/>
            <person name="Shenoy N."/>
            <person name="Sisk P."/>
            <person name="Stolte C."/>
            <person name="Sykes S."/>
            <person name="Wortman J."/>
            <person name="Nusbaum C."/>
            <person name="Birren B."/>
        </authorList>
    </citation>
    <scope>NUCLEOTIDE SEQUENCE [LARGE SCALE GENOMIC DNA]</scope>
    <source>
        <strain evidence="9 10">YIT 12060</strain>
    </source>
</reference>
<dbReference type="PANTHER" id="PTHR22926:SF3">
    <property type="entry name" value="UNDECAPRENYL-PHOSPHATE ALPHA-N-ACETYLGLUCOSAMINYL 1-PHOSPHATE TRANSFERASE"/>
    <property type="match status" value="1"/>
</dbReference>
<dbReference type="InterPro" id="IPR018480">
    <property type="entry name" value="PNAcMuramoyl-5peptid_Trfase_CS"/>
</dbReference>
<dbReference type="InterPro" id="IPR000715">
    <property type="entry name" value="Glycosyl_transferase_4"/>
</dbReference>
<keyword evidence="6 8" id="KW-0472">Membrane</keyword>
<dbReference type="OrthoDB" id="9783652at2"/>
<dbReference type="GO" id="GO:0009103">
    <property type="term" value="P:lipopolysaccharide biosynthetic process"/>
    <property type="evidence" value="ECO:0007669"/>
    <property type="project" value="TreeGrafter"/>
</dbReference>
<keyword evidence="4 8" id="KW-0812">Transmembrane</keyword>
<dbReference type="STRING" id="742725.HMPREF9450_00405"/>
<feature type="transmembrane region" description="Helical" evidence="8">
    <location>
        <begin position="138"/>
        <end position="161"/>
    </location>
</feature>
<dbReference type="PATRIC" id="fig|742725.3.peg.449"/>
<feature type="transmembrane region" description="Helical" evidence="8">
    <location>
        <begin position="87"/>
        <end position="103"/>
    </location>
</feature>
<feature type="transmembrane region" description="Helical" evidence="8">
    <location>
        <begin position="333"/>
        <end position="353"/>
    </location>
</feature>
<dbReference type="GO" id="GO:0046872">
    <property type="term" value="F:metal ion binding"/>
    <property type="evidence" value="ECO:0007669"/>
    <property type="project" value="UniProtKB-KW"/>
</dbReference>
<feature type="transmembrane region" description="Helical" evidence="8">
    <location>
        <begin position="6"/>
        <end position="28"/>
    </location>
</feature>
<feature type="binding site" evidence="7">
    <location>
        <position position="165"/>
    </location>
    <ligand>
        <name>Mg(2+)</name>
        <dbReference type="ChEBI" id="CHEBI:18420"/>
    </ligand>
</feature>
<feature type="transmembrane region" description="Helical" evidence="8">
    <location>
        <begin position="197"/>
        <end position="217"/>
    </location>
</feature>
<dbReference type="RefSeq" id="WP_009133211.1">
    <property type="nucleotide sequence ID" value="NZ_CP102250.1"/>
</dbReference>
<dbReference type="Pfam" id="PF00953">
    <property type="entry name" value="Glycos_transf_4"/>
    <property type="match status" value="1"/>
</dbReference>
<dbReference type="HOGENOM" id="CLU_023982_1_1_10"/>
<keyword evidence="7" id="KW-0479">Metal-binding</keyword>
<keyword evidence="3" id="KW-0808">Transferase</keyword>
<accession>G5H645</accession>
<dbReference type="PROSITE" id="PS01348">
    <property type="entry name" value="MRAY_2"/>
    <property type="match status" value="1"/>
</dbReference>
<dbReference type="eggNOG" id="COG0472">
    <property type="taxonomic scope" value="Bacteria"/>
</dbReference>
<comment type="caution">
    <text evidence="9">The sequence shown here is derived from an EMBL/GenBank/DDBJ whole genome shotgun (WGS) entry which is preliminary data.</text>
</comment>
<dbReference type="CDD" id="cd06853">
    <property type="entry name" value="GT_WecA_like"/>
    <property type="match status" value="1"/>
</dbReference>
<evidence type="ECO:0000256" key="6">
    <source>
        <dbReference type="ARBA" id="ARBA00023136"/>
    </source>
</evidence>
<feature type="transmembrane region" description="Helical" evidence="8">
    <location>
        <begin position="49"/>
        <end position="67"/>
    </location>
</feature>
<gene>
    <name evidence="9" type="ORF">HMPREF9450_00405</name>
</gene>
<dbReference type="EMBL" id="ADLD01000004">
    <property type="protein sequence ID" value="EHB93139.1"/>
    <property type="molecule type" value="Genomic_DNA"/>
</dbReference>
<comment type="cofactor">
    <cofactor evidence="7">
        <name>Mg(2+)</name>
        <dbReference type="ChEBI" id="CHEBI:18420"/>
    </cofactor>
</comment>
<comment type="subcellular location">
    <subcellularLocation>
        <location evidence="1">Cell membrane</location>
        <topology evidence="1">Multi-pass membrane protein</topology>
    </subcellularLocation>
</comment>
<sequence length="363" mass="40135">MLPLYLYIVAGFLLAVTVGRMLIPKIILISKKKRILDMPNARKVHSSQIPRLGGVAFFPAIMMAYWFVRGLFWQFNTFDAVVPFEDFLFFTTGLMLICIVGITDDISGLSYKCKFVFQVVGALLLVLPYCYIDNLQGLFGLYAIPAWAGVPFTLLLLVALVNAANLIDGVDGLCSGLGVLIFSVLSLLNLLAGNAHLALLGACAVGATLVFFMYNVFGRKLKIFMGDSGSLILGYIAAFLCLQLVVGAQHGHTVPHLTLISLMGVVFVPMADMTRVFAQRILSGKSPFTPDKRHIHHKFLQLGYTHLQCTLMIVLIQAVYIVGNFLLADRVNINVALLINIVAMVVLVLSLNARIRRRERRWL</sequence>
<dbReference type="Proteomes" id="UP000006008">
    <property type="component" value="Unassembled WGS sequence"/>
</dbReference>
<dbReference type="GO" id="GO:0071555">
    <property type="term" value="P:cell wall organization"/>
    <property type="evidence" value="ECO:0007669"/>
    <property type="project" value="TreeGrafter"/>
</dbReference>
<keyword evidence="7" id="KW-0460">Magnesium</keyword>
<dbReference type="PANTHER" id="PTHR22926">
    <property type="entry name" value="PHOSPHO-N-ACETYLMURAMOYL-PENTAPEPTIDE-TRANSFERASE"/>
    <property type="match status" value="1"/>
</dbReference>
<dbReference type="AlphaFoldDB" id="G5H645"/>
<evidence type="ECO:0000256" key="8">
    <source>
        <dbReference type="SAM" id="Phobius"/>
    </source>
</evidence>
<keyword evidence="5 8" id="KW-1133">Transmembrane helix</keyword>
<feature type="transmembrane region" description="Helical" evidence="8">
    <location>
        <begin position="173"/>
        <end position="191"/>
    </location>
</feature>
<evidence type="ECO:0000256" key="4">
    <source>
        <dbReference type="ARBA" id="ARBA00022692"/>
    </source>
</evidence>
<evidence type="ECO:0000256" key="5">
    <source>
        <dbReference type="ARBA" id="ARBA00022989"/>
    </source>
</evidence>
<organism evidence="9 10">
    <name type="scientific">Alistipes indistinctus YIT 12060</name>
    <dbReference type="NCBI Taxonomy" id="742725"/>
    <lineage>
        <taxon>Bacteria</taxon>
        <taxon>Pseudomonadati</taxon>
        <taxon>Bacteroidota</taxon>
        <taxon>Bacteroidia</taxon>
        <taxon>Bacteroidales</taxon>
        <taxon>Rikenellaceae</taxon>
        <taxon>Alistipes</taxon>
    </lineage>
</organism>
<feature type="binding site" evidence="7">
    <location>
        <position position="227"/>
    </location>
    <ligand>
        <name>Mg(2+)</name>
        <dbReference type="ChEBI" id="CHEBI:18420"/>
    </ligand>
</feature>
<proteinExistence type="predicted"/>
<name>G5H645_9BACT</name>
<evidence type="ECO:0000256" key="2">
    <source>
        <dbReference type="ARBA" id="ARBA00022475"/>
    </source>
</evidence>
<feature type="transmembrane region" description="Helical" evidence="8">
    <location>
        <begin position="299"/>
        <end position="321"/>
    </location>
</feature>
<dbReference type="GO" id="GO:0016780">
    <property type="term" value="F:phosphotransferase activity, for other substituted phosphate groups"/>
    <property type="evidence" value="ECO:0007669"/>
    <property type="project" value="InterPro"/>
</dbReference>
<dbReference type="GeneID" id="92816826"/>
<evidence type="ECO:0000313" key="10">
    <source>
        <dbReference type="Proteomes" id="UP000006008"/>
    </source>
</evidence>
<dbReference type="GO" id="GO:0044038">
    <property type="term" value="P:cell wall macromolecule biosynthetic process"/>
    <property type="evidence" value="ECO:0007669"/>
    <property type="project" value="TreeGrafter"/>
</dbReference>